<proteinExistence type="predicted"/>
<evidence type="ECO:0000313" key="3">
    <source>
        <dbReference type="EMBL" id="OLP84307.1"/>
    </source>
</evidence>
<gene>
    <name evidence="3" type="ORF">AK812_SmicGene34839</name>
</gene>
<evidence type="ECO:0000313" key="4">
    <source>
        <dbReference type="Proteomes" id="UP000186817"/>
    </source>
</evidence>
<dbReference type="EMBL" id="LSRX01001052">
    <property type="protein sequence ID" value="OLP84307.1"/>
    <property type="molecule type" value="Genomic_DNA"/>
</dbReference>
<feature type="signal peptide" evidence="2">
    <location>
        <begin position="1"/>
        <end position="20"/>
    </location>
</feature>
<organism evidence="3 4">
    <name type="scientific">Symbiodinium microadriaticum</name>
    <name type="common">Dinoflagellate</name>
    <name type="synonym">Zooxanthella microadriatica</name>
    <dbReference type="NCBI Taxonomy" id="2951"/>
    <lineage>
        <taxon>Eukaryota</taxon>
        <taxon>Sar</taxon>
        <taxon>Alveolata</taxon>
        <taxon>Dinophyceae</taxon>
        <taxon>Suessiales</taxon>
        <taxon>Symbiodiniaceae</taxon>
        <taxon>Symbiodinium</taxon>
    </lineage>
</organism>
<reference evidence="3 4" key="1">
    <citation type="submission" date="2016-02" db="EMBL/GenBank/DDBJ databases">
        <title>Genome analysis of coral dinoflagellate symbionts highlights evolutionary adaptations to a symbiotic lifestyle.</title>
        <authorList>
            <person name="Aranda M."/>
            <person name="Li Y."/>
            <person name="Liew Y.J."/>
            <person name="Baumgarten S."/>
            <person name="Simakov O."/>
            <person name="Wilson M."/>
            <person name="Piel J."/>
            <person name="Ashoor H."/>
            <person name="Bougouffa S."/>
            <person name="Bajic V.B."/>
            <person name="Ryu T."/>
            <person name="Ravasi T."/>
            <person name="Bayer T."/>
            <person name="Micklem G."/>
            <person name="Kim H."/>
            <person name="Bhak J."/>
            <person name="Lajeunesse T.C."/>
            <person name="Voolstra C.R."/>
        </authorList>
    </citation>
    <scope>NUCLEOTIDE SEQUENCE [LARGE SCALE GENOMIC DNA]</scope>
    <source>
        <strain evidence="3 4">CCMP2467</strain>
    </source>
</reference>
<keyword evidence="1" id="KW-0812">Transmembrane</keyword>
<dbReference type="AlphaFoldDB" id="A0A1Q9CN67"/>
<keyword evidence="2" id="KW-0732">Signal</keyword>
<evidence type="ECO:0000256" key="2">
    <source>
        <dbReference type="SAM" id="SignalP"/>
    </source>
</evidence>
<keyword evidence="4" id="KW-1185">Reference proteome</keyword>
<comment type="caution">
    <text evidence="3">The sequence shown here is derived from an EMBL/GenBank/DDBJ whole genome shotgun (WGS) entry which is preliminary data.</text>
</comment>
<dbReference type="Proteomes" id="UP000186817">
    <property type="component" value="Unassembled WGS sequence"/>
</dbReference>
<evidence type="ECO:0000256" key="1">
    <source>
        <dbReference type="SAM" id="Phobius"/>
    </source>
</evidence>
<keyword evidence="1" id="KW-0472">Membrane</keyword>
<feature type="chain" id="PRO_5012209518" evidence="2">
    <location>
        <begin position="21"/>
        <end position="78"/>
    </location>
</feature>
<protein>
    <submittedName>
        <fullName evidence="3">Uncharacterized protein</fullName>
    </submittedName>
</protein>
<keyword evidence="1" id="KW-1133">Transmembrane helix</keyword>
<name>A0A1Q9CN67_SYMMI</name>
<accession>A0A1Q9CN67</accession>
<feature type="transmembrane region" description="Helical" evidence="1">
    <location>
        <begin position="30"/>
        <end position="46"/>
    </location>
</feature>
<sequence length="78" mass="8919">MSLPWLVVCVSAQLVVPVHAFDPIADVNQLLILVLLVLGVYLAFLYRDRVMVLLTGDDRFHVDLNSMIWKVLTLVWKL</sequence>